<feature type="domain" description="Beta-lactamase-related" evidence="2">
    <location>
        <begin position="51"/>
        <end position="342"/>
    </location>
</feature>
<dbReference type="Pfam" id="PF00144">
    <property type="entry name" value="Beta-lactamase"/>
    <property type="match status" value="1"/>
</dbReference>
<dbReference type="RefSeq" id="WP_310368896.1">
    <property type="nucleotide sequence ID" value="NZ_JAVDYB010000001.1"/>
</dbReference>
<organism evidence="3 4">
    <name type="scientific">Catenuloplanes atrovinosus</name>
    <dbReference type="NCBI Taxonomy" id="137266"/>
    <lineage>
        <taxon>Bacteria</taxon>
        <taxon>Bacillati</taxon>
        <taxon>Actinomycetota</taxon>
        <taxon>Actinomycetes</taxon>
        <taxon>Micromonosporales</taxon>
        <taxon>Micromonosporaceae</taxon>
        <taxon>Catenuloplanes</taxon>
    </lineage>
</organism>
<evidence type="ECO:0000256" key="1">
    <source>
        <dbReference type="SAM" id="SignalP"/>
    </source>
</evidence>
<reference evidence="3" key="1">
    <citation type="submission" date="2023-07" db="EMBL/GenBank/DDBJ databases">
        <title>Sequencing the genomes of 1000 actinobacteria strains.</title>
        <authorList>
            <person name="Klenk H.-P."/>
        </authorList>
    </citation>
    <scope>NUCLEOTIDE SEQUENCE</scope>
    <source>
        <strain evidence="3">DSM 44707</strain>
    </source>
</reference>
<keyword evidence="4" id="KW-1185">Reference proteome</keyword>
<keyword evidence="3" id="KW-0121">Carboxypeptidase</keyword>
<evidence type="ECO:0000313" key="3">
    <source>
        <dbReference type="EMBL" id="MDR7276675.1"/>
    </source>
</evidence>
<keyword evidence="3" id="KW-0378">Hydrolase</keyword>
<gene>
    <name evidence="3" type="ORF">J2S41_003453</name>
</gene>
<keyword evidence="3" id="KW-0645">Protease</keyword>
<dbReference type="PANTHER" id="PTHR46825">
    <property type="entry name" value="D-ALANYL-D-ALANINE-CARBOXYPEPTIDASE/ENDOPEPTIDASE AMPH"/>
    <property type="match status" value="1"/>
</dbReference>
<dbReference type="InterPro" id="IPR001466">
    <property type="entry name" value="Beta-lactam-related"/>
</dbReference>
<keyword evidence="1" id="KW-0732">Signal</keyword>
<dbReference type="SUPFAM" id="SSF56601">
    <property type="entry name" value="beta-lactamase/transpeptidase-like"/>
    <property type="match status" value="1"/>
</dbReference>
<dbReference type="InterPro" id="IPR012338">
    <property type="entry name" value="Beta-lactam/transpept-like"/>
</dbReference>
<dbReference type="EMBL" id="JAVDYB010000001">
    <property type="protein sequence ID" value="MDR7276675.1"/>
    <property type="molecule type" value="Genomic_DNA"/>
</dbReference>
<evidence type="ECO:0000259" key="2">
    <source>
        <dbReference type="Pfam" id="PF00144"/>
    </source>
</evidence>
<proteinExistence type="predicted"/>
<dbReference type="InterPro" id="IPR050491">
    <property type="entry name" value="AmpC-like"/>
</dbReference>
<evidence type="ECO:0000313" key="4">
    <source>
        <dbReference type="Proteomes" id="UP001183643"/>
    </source>
</evidence>
<sequence length="358" mass="38486">MRIVLLRCALAATLLLTVTAAAAGPTRLQRDVDALRALGVTAALARLETTSGTTIATAGTPTSDPYLRIGSTTKAFVAVVVLQLCAEGRLSLDAPVPGVPARVTVRQLLQHTSGIHDYTQDLLPDYLTPDDYRRNRWRTYAPDELIGIAFQHPSTGTGWSYSNTNYLLLGRLIEQVTGHSWEHEVHARVLRPLGLRHTITPGTWPYLPQPHARNYLRFAPGAPLTDTTVAVRGLDSGADGSMISTASDVNAFLRALLGGRLLPPAQLAEMRTLVTVPDDQGYPSGSGDGLGIFYRPLPCGGGHWGHGGNGFGYSVFPGIDVERDRVLTVSVFTRTADPAENATWDAAIDTLVTHAFCD</sequence>
<dbReference type="Proteomes" id="UP001183643">
    <property type="component" value="Unassembled WGS sequence"/>
</dbReference>
<dbReference type="GO" id="GO:0009002">
    <property type="term" value="F:serine-type D-Ala-D-Ala carboxypeptidase activity"/>
    <property type="evidence" value="ECO:0007669"/>
    <property type="project" value="UniProtKB-EC"/>
</dbReference>
<feature type="chain" id="PRO_5042049071" evidence="1">
    <location>
        <begin position="24"/>
        <end position="358"/>
    </location>
</feature>
<dbReference type="PANTHER" id="PTHR46825:SF7">
    <property type="entry name" value="D-ALANYL-D-ALANINE CARBOXYPEPTIDASE"/>
    <property type="match status" value="1"/>
</dbReference>
<feature type="signal peptide" evidence="1">
    <location>
        <begin position="1"/>
        <end position="23"/>
    </location>
</feature>
<dbReference type="EC" id="3.4.16.4" evidence="3"/>
<dbReference type="Gene3D" id="3.40.710.10">
    <property type="entry name" value="DD-peptidase/beta-lactamase superfamily"/>
    <property type="match status" value="1"/>
</dbReference>
<comment type="caution">
    <text evidence="3">The sequence shown here is derived from an EMBL/GenBank/DDBJ whole genome shotgun (WGS) entry which is preliminary data.</text>
</comment>
<protein>
    <submittedName>
        <fullName evidence="3">D-alanyl-D-alanine carboxypeptidase</fullName>
        <ecNumber evidence="3">3.4.16.4</ecNumber>
    </submittedName>
</protein>
<accession>A0AAE4CCM5</accession>
<name>A0AAE4CCM5_9ACTN</name>
<dbReference type="AlphaFoldDB" id="A0AAE4CCM5"/>